<dbReference type="SMART" id="SM00474">
    <property type="entry name" value="35EXOc"/>
    <property type="match status" value="1"/>
</dbReference>
<dbReference type="Gene3D" id="1.10.10.10">
    <property type="entry name" value="Winged helix-like DNA-binding domain superfamily/Winged helix DNA-binding domain"/>
    <property type="match status" value="1"/>
</dbReference>
<gene>
    <name evidence="16" type="primary">WRN</name>
</gene>
<reference evidence="16" key="2">
    <citation type="submission" date="2025-09" db="UniProtKB">
        <authorList>
            <consortium name="Ensembl"/>
        </authorList>
    </citation>
    <scope>IDENTIFICATION</scope>
</reference>
<evidence type="ECO:0000256" key="12">
    <source>
        <dbReference type="SAM" id="MobiDB-lite"/>
    </source>
</evidence>
<dbReference type="Pfam" id="PF16124">
    <property type="entry name" value="RecQ_Zn_bind"/>
    <property type="match status" value="1"/>
</dbReference>
<dbReference type="GO" id="GO:0005694">
    <property type="term" value="C:chromosome"/>
    <property type="evidence" value="ECO:0007669"/>
    <property type="project" value="TreeGrafter"/>
</dbReference>
<feature type="compositionally biased region" description="Acidic residues" evidence="12">
    <location>
        <begin position="438"/>
        <end position="455"/>
    </location>
</feature>
<evidence type="ECO:0000256" key="5">
    <source>
        <dbReference type="ARBA" id="ARBA00022806"/>
    </source>
</evidence>
<dbReference type="OrthoDB" id="10261556at2759"/>
<dbReference type="CDD" id="cd18794">
    <property type="entry name" value="SF2_C_RecQ"/>
    <property type="match status" value="1"/>
</dbReference>
<evidence type="ECO:0000256" key="6">
    <source>
        <dbReference type="ARBA" id="ARBA00022840"/>
    </source>
</evidence>
<keyword evidence="7" id="KW-0238">DNA-binding</keyword>
<dbReference type="Ensembl" id="ENSLLET00000017973.1">
    <property type="protein sequence ID" value="ENSLLEP00000017315.1"/>
    <property type="gene ID" value="ENSLLEG00000010747.1"/>
</dbReference>
<comment type="similarity">
    <text evidence="2">Belongs to the helicase family. RecQ subfamily.</text>
</comment>
<dbReference type="SUPFAM" id="SSF52540">
    <property type="entry name" value="P-loop containing nucleoside triphosphate hydrolases"/>
    <property type="match status" value="2"/>
</dbReference>
<dbReference type="GO" id="GO:0009378">
    <property type="term" value="F:four-way junction helicase activity"/>
    <property type="evidence" value="ECO:0007669"/>
    <property type="project" value="TreeGrafter"/>
</dbReference>
<protein>
    <recommendedName>
        <fullName evidence="10">DNA 3'-5' helicase</fullName>
        <ecNumber evidence="10">5.6.2.4</ecNumber>
    </recommendedName>
</protein>
<accession>A0A8C5MNL2</accession>
<dbReference type="SMART" id="SM00490">
    <property type="entry name" value="HELICc"/>
    <property type="match status" value="1"/>
</dbReference>
<dbReference type="InterPro" id="IPR018982">
    <property type="entry name" value="RQC_domain"/>
</dbReference>
<keyword evidence="4" id="KW-0378">Hydrolase</keyword>
<dbReference type="GO" id="GO:0005737">
    <property type="term" value="C:cytoplasm"/>
    <property type="evidence" value="ECO:0007669"/>
    <property type="project" value="TreeGrafter"/>
</dbReference>
<dbReference type="Pfam" id="PF14493">
    <property type="entry name" value="HTH_40"/>
    <property type="match status" value="1"/>
</dbReference>
<evidence type="ECO:0000256" key="9">
    <source>
        <dbReference type="ARBA" id="ARBA00034617"/>
    </source>
</evidence>
<dbReference type="GeneTree" id="ENSGT00940000159168"/>
<dbReference type="GO" id="GO:0003677">
    <property type="term" value="F:DNA binding"/>
    <property type="evidence" value="ECO:0007669"/>
    <property type="project" value="UniProtKB-KW"/>
</dbReference>
<dbReference type="PROSITE" id="PS51194">
    <property type="entry name" value="HELICASE_CTER"/>
    <property type="match status" value="1"/>
</dbReference>
<dbReference type="InterPro" id="IPR011545">
    <property type="entry name" value="DEAD/DEAH_box_helicase_dom"/>
</dbReference>
<feature type="region of interest" description="Disordered" evidence="12">
    <location>
        <begin position="1021"/>
        <end position="1058"/>
    </location>
</feature>
<dbReference type="InterPro" id="IPR012337">
    <property type="entry name" value="RNaseH-like_sf"/>
</dbReference>
<evidence type="ECO:0000256" key="8">
    <source>
        <dbReference type="ARBA" id="ARBA00023235"/>
    </source>
</evidence>
<evidence type="ECO:0000259" key="14">
    <source>
        <dbReference type="PROSITE" id="PS51192"/>
    </source>
</evidence>
<comment type="catalytic activity">
    <reaction evidence="9">
        <text>Couples ATP hydrolysis with the unwinding of duplex DNA by translocating in the 3'-5' direction.</text>
        <dbReference type="EC" id="5.6.2.4"/>
    </reaction>
</comment>
<feature type="domain" description="Helicase C-terminal" evidence="15">
    <location>
        <begin position="655"/>
        <end position="807"/>
    </location>
</feature>
<dbReference type="Gene3D" id="3.30.420.10">
    <property type="entry name" value="Ribonuclease H-like superfamily/Ribonuclease H"/>
    <property type="match status" value="1"/>
</dbReference>
<evidence type="ECO:0000256" key="2">
    <source>
        <dbReference type="ARBA" id="ARBA00005446"/>
    </source>
</evidence>
<dbReference type="CDD" id="cd06141">
    <property type="entry name" value="WRN_exo"/>
    <property type="match status" value="1"/>
</dbReference>
<dbReference type="SMART" id="SM00341">
    <property type="entry name" value="HRDC"/>
    <property type="match status" value="1"/>
</dbReference>
<evidence type="ECO:0000256" key="1">
    <source>
        <dbReference type="ARBA" id="ARBA00001947"/>
    </source>
</evidence>
<feature type="coiled-coil region" evidence="11">
    <location>
        <begin position="274"/>
        <end position="301"/>
    </location>
</feature>
<dbReference type="NCBIfam" id="TIGR00614">
    <property type="entry name" value="recQ_fam"/>
    <property type="match status" value="1"/>
</dbReference>
<dbReference type="GO" id="GO:0005524">
    <property type="term" value="F:ATP binding"/>
    <property type="evidence" value="ECO:0007669"/>
    <property type="project" value="UniProtKB-KW"/>
</dbReference>
<evidence type="ECO:0000313" key="16">
    <source>
        <dbReference type="Ensembl" id="ENSLLEP00000017315.1"/>
    </source>
</evidence>
<dbReference type="Gene3D" id="1.10.150.80">
    <property type="entry name" value="HRDC domain"/>
    <property type="match status" value="1"/>
</dbReference>
<feature type="domain" description="Helicase ATP-binding" evidence="14">
    <location>
        <begin position="487"/>
        <end position="630"/>
    </location>
</feature>
<dbReference type="Pfam" id="PF01612">
    <property type="entry name" value="DNA_pol_A_exo1"/>
    <property type="match status" value="1"/>
</dbReference>
<dbReference type="Gene3D" id="3.40.50.300">
    <property type="entry name" value="P-loop containing nucleotide triphosphate hydrolases"/>
    <property type="match status" value="3"/>
</dbReference>
<feature type="domain" description="HRDC" evidence="13">
    <location>
        <begin position="1060"/>
        <end position="1139"/>
    </location>
</feature>
<dbReference type="InterPro" id="IPR004589">
    <property type="entry name" value="DNA_helicase_ATP-dep_RecQ"/>
</dbReference>
<comment type="cofactor">
    <cofactor evidence="1">
        <name>Zn(2+)</name>
        <dbReference type="ChEBI" id="CHEBI:29105"/>
    </cofactor>
</comment>
<dbReference type="InterPro" id="IPR044876">
    <property type="entry name" value="HRDC_dom_sf"/>
</dbReference>
<dbReference type="PROSITE" id="PS51192">
    <property type="entry name" value="HELICASE_ATP_BIND_1"/>
    <property type="match status" value="1"/>
</dbReference>
<dbReference type="InterPro" id="IPR014001">
    <property type="entry name" value="Helicase_ATP-bd"/>
</dbReference>
<proteinExistence type="inferred from homology"/>
<keyword evidence="11" id="KW-0175">Coiled coil</keyword>
<feature type="region of interest" description="Disordered" evidence="12">
    <location>
        <begin position="325"/>
        <end position="344"/>
    </location>
</feature>
<dbReference type="GO" id="GO:0043138">
    <property type="term" value="F:3'-5' DNA helicase activity"/>
    <property type="evidence" value="ECO:0007669"/>
    <property type="project" value="UniProtKB-EC"/>
</dbReference>
<dbReference type="InterPro" id="IPR036390">
    <property type="entry name" value="WH_DNA-bd_sf"/>
</dbReference>
<dbReference type="GO" id="GO:0008408">
    <property type="term" value="F:3'-5' exonuclease activity"/>
    <property type="evidence" value="ECO:0007669"/>
    <property type="project" value="InterPro"/>
</dbReference>
<dbReference type="PANTHER" id="PTHR13710">
    <property type="entry name" value="DNA HELICASE RECQ FAMILY MEMBER"/>
    <property type="match status" value="1"/>
</dbReference>
<evidence type="ECO:0000256" key="10">
    <source>
        <dbReference type="ARBA" id="ARBA00034808"/>
    </source>
</evidence>
<evidence type="ECO:0000259" key="13">
    <source>
        <dbReference type="PROSITE" id="PS50967"/>
    </source>
</evidence>
<dbReference type="GO" id="GO:0000723">
    <property type="term" value="P:telomere maintenance"/>
    <property type="evidence" value="ECO:0007669"/>
    <property type="project" value="TreeGrafter"/>
</dbReference>
<dbReference type="InterPro" id="IPR002121">
    <property type="entry name" value="HRDC_dom"/>
</dbReference>
<keyword evidence="8" id="KW-0413">Isomerase</keyword>
<dbReference type="Pfam" id="PF09382">
    <property type="entry name" value="RQC"/>
    <property type="match status" value="1"/>
</dbReference>
<dbReference type="InterPro" id="IPR036397">
    <property type="entry name" value="RNaseH_sf"/>
</dbReference>
<evidence type="ECO:0000313" key="17">
    <source>
        <dbReference type="Proteomes" id="UP000694569"/>
    </source>
</evidence>
<dbReference type="PROSITE" id="PS50967">
    <property type="entry name" value="HRDC"/>
    <property type="match status" value="1"/>
</dbReference>
<dbReference type="FunFam" id="3.40.50.300:FF:001023">
    <property type="entry name" value="Werner syndrome RecQ like helicase"/>
    <property type="match status" value="1"/>
</dbReference>
<dbReference type="InterPro" id="IPR010997">
    <property type="entry name" value="HRDC-like_sf"/>
</dbReference>
<dbReference type="InterPro" id="IPR036388">
    <property type="entry name" value="WH-like_DNA-bd_sf"/>
</dbReference>
<dbReference type="InterPro" id="IPR032284">
    <property type="entry name" value="RecQ_Zn-bd"/>
</dbReference>
<evidence type="ECO:0000259" key="15">
    <source>
        <dbReference type="PROSITE" id="PS51194"/>
    </source>
</evidence>
<sequence>MTSEQRKLPLWMSAVKERELQSNNSMDSFLKKNILEDDLPFFKFNGSIVYSYEANDCSLLSELIRTELAEEAVLGFDIEWPALFTKGKNGKVALIQLCVSERKCYLFHVSAMSGFPKGLKRLLENESVRKVGVGIEGDQWKLMSDCDIKLKGFIELADLANQKLKCTERWSLNGLVKHLFKKQLLKDKSVRCSKWDICPLTEEQKFYAAADAYAGLQIYEKLENMDEQEKVLLCLVKGKTIEPSEVRQQLISLSEQIHNLAENLPNSFDNCNDVQRAVDILDDLSEQVEELGKMMLESSKEHHPVSECIKPNKITIERLEPVNVSGEVSTGNKEDTSRPKASGEQDFFNTLGISEEELYMIEQECIEEQNCRADKSEEDLIETDEAMDPSFVIDSDDELESEMLKYLDEFDNSEERNLELQTLQKDEILSKDTVTVIDDEDDDEGIEEEDEDDWDPSLPGPTIDQISCLKTYFGHSSFKPVQWKVIHSVLKERRDNLVVMATGYGKSLCYQFAPVFTCGIGIVICPLISLMEDQVLQLEGKFKVIYMTPEFCSSGMSLLQDLDDKYGLTLIAIDEAHCISEWGHDFRNAYRNLGTIKRSLPAVPIVALTATASPSIREDITKSLGLRNPQITCTSFDRPNLYLDVGRKTSNVSRDLQQFLLKKQGSYGWEFEGATIVYCPSRKTSELVTAELHSLGIKCGTYHAGMAIRARREIHHQFMRDEIQCVVATVAFGMGINKPDIRKVIHYGAPKEMESYYQEIGRAGRDGLPSCCHALWAPSDMNFNRHMLSEIKNQHFRQYKLKMLGKMEKYLNSNSCRRKIILSHFEDKQLRKVTYGIMGTEKCCDNCKTRLVLNLTVSDVEENLQDFGVVAYKLMSAVEALGERFGTGVPVLFLRGSNSQRLPDRHRRHPLFGQGKDQTETFWKALARQLIVEGFLQEISGHNKFATTCGLTLKGRNWITEAASQSSPRLLLPPNEELCSRRVILYSNQQAVSPSVSQPSKGASSSKTVVVFQTTLKDKYSHQEAEKLPRTPQVSKSSVRLQSPVKPSKPTEPPVSPRALKLQTSLYGKLVAARQKIASEKDIPPAVLATNKVLVDMAKLRPTTTENMKKVDGVSEAKASMLAPLVEVVSQFCLEHNLQSDTFSVPSTALEAIVVVQKGTLPISLPESQRVTYSMFHEQHLSMQTIADARSLSMAAVGMHLCQALKAGYPVNVQRAGLTPTIQKTIMDILKNPPINSDLSSFKAIRDLVPSNIDIYLIRMVMAILEKEGFGEAKNPNSAPHMLTVKPSTCSPENTKQKVYPDNSSWLEIKKTAVKCQPSIQDPEVERPEEQKAKQQAPIKLASWNQPLDADTEELFAESQLQVKKTYLTIPIFKMSCFIIFFFFCFGSNCDGFACNVNFCRLVERLQRGNYLGGLKHANKILCRQMQARKLKREERKDFLAD</sequence>
<name>A0A8C5MNL2_9ANUR</name>
<dbReference type="GO" id="GO:0005654">
    <property type="term" value="C:nucleoplasm"/>
    <property type="evidence" value="ECO:0007669"/>
    <property type="project" value="TreeGrafter"/>
</dbReference>
<dbReference type="SUPFAM" id="SSF53098">
    <property type="entry name" value="Ribonuclease H-like"/>
    <property type="match status" value="1"/>
</dbReference>
<dbReference type="SUPFAM" id="SSF46785">
    <property type="entry name" value="Winged helix' DNA-binding domain"/>
    <property type="match status" value="1"/>
</dbReference>
<dbReference type="PANTHER" id="PTHR13710:SF120">
    <property type="entry name" value="BIFUNCTIONAL 3'-5' EXONUCLEASE_ATP-DEPENDENT HELICASE WRN"/>
    <property type="match status" value="1"/>
</dbReference>
<dbReference type="EC" id="5.6.2.4" evidence="10"/>
<reference evidence="16" key="1">
    <citation type="submission" date="2025-08" db="UniProtKB">
        <authorList>
            <consortium name="Ensembl"/>
        </authorList>
    </citation>
    <scope>IDENTIFICATION</scope>
</reference>
<keyword evidence="17" id="KW-1185">Reference proteome</keyword>
<dbReference type="SMART" id="SM00956">
    <property type="entry name" value="RQC"/>
    <property type="match status" value="1"/>
</dbReference>
<dbReference type="SMART" id="SM00487">
    <property type="entry name" value="DEXDc"/>
    <property type="match status" value="1"/>
</dbReference>
<organism evidence="16 17">
    <name type="scientific">Leptobrachium leishanense</name>
    <name type="common">Leishan spiny toad</name>
    <dbReference type="NCBI Taxonomy" id="445787"/>
    <lineage>
        <taxon>Eukaryota</taxon>
        <taxon>Metazoa</taxon>
        <taxon>Chordata</taxon>
        <taxon>Craniata</taxon>
        <taxon>Vertebrata</taxon>
        <taxon>Euteleostomi</taxon>
        <taxon>Amphibia</taxon>
        <taxon>Batrachia</taxon>
        <taxon>Anura</taxon>
        <taxon>Pelobatoidea</taxon>
        <taxon>Megophryidae</taxon>
        <taxon>Leptobrachium</taxon>
    </lineage>
</organism>
<dbReference type="GO" id="GO:0000724">
    <property type="term" value="P:double-strand break repair via homologous recombination"/>
    <property type="evidence" value="ECO:0007669"/>
    <property type="project" value="TreeGrafter"/>
</dbReference>
<dbReference type="Pfam" id="PF00270">
    <property type="entry name" value="DEAD"/>
    <property type="match status" value="1"/>
</dbReference>
<feature type="region of interest" description="Disordered" evidence="12">
    <location>
        <begin position="438"/>
        <end position="459"/>
    </location>
</feature>
<feature type="compositionally biased region" description="Polar residues" evidence="12">
    <location>
        <begin position="1032"/>
        <end position="1041"/>
    </location>
</feature>
<evidence type="ECO:0000256" key="11">
    <source>
        <dbReference type="SAM" id="Coils"/>
    </source>
</evidence>
<dbReference type="GO" id="GO:0006260">
    <property type="term" value="P:DNA replication"/>
    <property type="evidence" value="ECO:0007669"/>
    <property type="project" value="InterPro"/>
</dbReference>
<dbReference type="Proteomes" id="UP000694569">
    <property type="component" value="Unplaced"/>
</dbReference>
<keyword evidence="5" id="KW-0347">Helicase</keyword>
<dbReference type="InterPro" id="IPR001650">
    <property type="entry name" value="Helicase_C-like"/>
</dbReference>
<feature type="compositionally biased region" description="Basic and acidic residues" evidence="12">
    <location>
        <begin position="332"/>
        <end position="343"/>
    </location>
</feature>
<dbReference type="InterPro" id="IPR027417">
    <property type="entry name" value="P-loop_NTPase"/>
</dbReference>
<dbReference type="InterPro" id="IPR029491">
    <property type="entry name" value="Helicase_HTH"/>
</dbReference>
<evidence type="ECO:0000256" key="4">
    <source>
        <dbReference type="ARBA" id="ARBA00022801"/>
    </source>
</evidence>
<dbReference type="InterPro" id="IPR002562">
    <property type="entry name" value="3'-5'_exonuclease_dom"/>
</dbReference>
<keyword evidence="3" id="KW-0547">Nucleotide-binding</keyword>
<keyword evidence="6" id="KW-0067">ATP-binding</keyword>
<dbReference type="SUPFAM" id="SSF47819">
    <property type="entry name" value="HRDC-like"/>
    <property type="match status" value="1"/>
</dbReference>
<dbReference type="FunFam" id="1.10.150.80:FF:000005">
    <property type="entry name" value="Werner syndrome ATP-dependent helicase homolog"/>
    <property type="match status" value="1"/>
</dbReference>
<dbReference type="Pfam" id="PF00570">
    <property type="entry name" value="HRDC"/>
    <property type="match status" value="1"/>
</dbReference>
<evidence type="ECO:0000256" key="7">
    <source>
        <dbReference type="ARBA" id="ARBA00023125"/>
    </source>
</evidence>
<dbReference type="Pfam" id="PF00271">
    <property type="entry name" value="Helicase_C"/>
    <property type="match status" value="1"/>
</dbReference>
<evidence type="ECO:0000256" key="3">
    <source>
        <dbReference type="ARBA" id="ARBA00022741"/>
    </source>
</evidence>